<protein>
    <recommendedName>
        <fullName evidence="3">pectinesterase</fullName>
        <ecNumber evidence="3">3.1.1.11</ecNumber>
    </recommendedName>
</protein>
<dbReference type="EC" id="3.1.1.11" evidence="3"/>
<gene>
    <name evidence="7" type="ORF">F3Y22_tig00016563pilonHSYRG00031</name>
</gene>
<dbReference type="InterPro" id="IPR012334">
    <property type="entry name" value="Pectin_lyas_fold"/>
</dbReference>
<dbReference type="GO" id="GO:0042545">
    <property type="term" value="P:cell wall modification"/>
    <property type="evidence" value="ECO:0007669"/>
    <property type="project" value="InterPro"/>
</dbReference>
<dbReference type="EMBL" id="VEPZ02000636">
    <property type="protein sequence ID" value="KAE8721228.1"/>
    <property type="molecule type" value="Genomic_DNA"/>
</dbReference>
<evidence type="ECO:0000256" key="1">
    <source>
        <dbReference type="ARBA" id="ARBA00005184"/>
    </source>
</evidence>
<keyword evidence="5" id="KW-0063">Aspartyl esterase</keyword>
<dbReference type="AlphaFoldDB" id="A0A6A3C0Q3"/>
<dbReference type="InterPro" id="IPR000070">
    <property type="entry name" value="Pectinesterase_cat"/>
</dbReference>
<dbReference type="Pfam" id="PF09366">
    <property type="entry name" value="DUF1997"/>
    <property type="match status" value="1"/>
</dbReference>
<dbReference type="PANTHER" id="PTHR31321">
    <property type="entry name" value="ACYL-COA THIOESTER HYDROLASE YBHC-RELATED"/>
    <property type="match status" value="1"/>
</dbReference>
<evidence type="ECO:0000313" key="8">
    <source>
        <dbReference type="Proteomes" id="UP000436088"/>
    </source>
</evidence>
<organism evidence="7 8">
    <name type="scientific">Hibiscus syriacus</name>
    <name type="common">Rose of Sharon</name>
    <dbReference type="NCBI Taxonomy" id="106335"/>
    <lineage>
        <taxon>Eukaryota</taxon>
        <taxon>Viridiplantae</taxon>
        <taxon>Streptophyta</taxon>
        <taxon>Embryophyta</taxon>
        <taxon>Tracheophyta</taxon>
        <taxon>Spermatophyta</taxon>
        <taxon>Magnoliopsida</taxon>
        <taxon>eudicotyledons</taxon>
        <taxon>Gunneridae</taxon>
        <taxon>Pentapetalae</taxon>
        <taxon>rosids</taxon>
        <taxon>malvids</taxon>
        <taxon>Malvales</taxon>
        <taxon>Malvaceae</taxon>
        <taxon>Malvoideae</taxon>
        <taxon>Hibiscus</taxon>
    </lineage>
</organism>
<sequence length="523" mass="59596">MAEPKVITVCQDGNADHKTVQEAIDAVPLNSTTRTIIRISPGAYKQPVFIPKEKNLITLVGVRPEDTILTRDNTATKTEHHLVDYFRPMRVIGKGTFASGSAMVVGDDFISENVSFENSAPEGSHQAVAVRVTGDRCAFYSADFWGDRCVITGKGEPGYAASMGPFARVLFAFTFIDKCIKTEGWNNREDSEKEKTVCFYEFRCFGPGAHRNERVAWSKELNNEEAEVFLVHKFIDADPEHSWLAQRMGHRIPRRERESEAEETAASMASTRMSADIPLYETPRALFDDYLEDGRRAFIATFPGNHSIQQLIRYNNPRSDTNYQNQTNLMEELPVPPLLDQYVILLYASTGHDLKSKPERMNHEINLFPSATYTYHYQMFTLSPKSDVICVELMQDEWRVKMVPFKLFAQNIWPMVDFRLGCKSKDRGYPTEVPQDITKVLEFHTECYTLIGEATESQIRGDSVMNISVVYPPAAMLIPAGIRDGFLKGVMEEMAKSMSQNMDDRLLADYRKFKNERRNFTEL</sequence>
<dbReference type="Proteomes" id="UP000436088">
    <property type="component" value="Unassembled WGS sequence"/>
</dbReference>
<dbReference type="PANTHER" id="PTHR31321:SF12">
    <property type="entry name" value="PECTINESTERASE 31"/>
    <property type="match status" value="1"/>
</dbReference>
<comment type="similarity">
    <text evidence="2">Belongs to the pectinesterase family.</text>
</comment>
<keyword evidence="8" id="KW-1185">Reference proteome</keyword>
<keyword evidence="4" id="KW-0378">Hydrolase</keyword>
<dbReference type="GO" id="GO:0045490">
    <property type="term" value="P:pectin catabolic process"/>
    <property type="evidence" value="ECO:0007669"/>
    <property type="project" value="UniProtKB-UniPathway"/>
</dbReference>
<dbReference type="InterPro" id="IPR011050">
    <property type="entry name" value="Pectin_lyase_fold/virulence"/>
</dbReference>
<evidence type="ECO:0000259" key="6">
    <source>
        <dbReference type="Pfam" id="PF01095"/>
    </source>
</evidence>
<feature type="domain" description="Pectinesterase catalytic" evidence="6">
    <location>
        <begin position="166"/>
        <end position="238"/>
    </location>
</feature>
<dbReference type="UniPathway" id="UPA00545">
    <property type="reaction ID" value="UER00823"/>
</dbReference>
<proteinExistence type="inferred from homology"/>
<evidence type="ECO:0000256" key="5">
    <source>
        <dbReference type="ARBA" id="ARBA00023085"/>
    </source>
</evidence>
<dbReference type="SUPFAM" id="SSF51126">
    <property type="entry name" value="Pectin lyase-like"/>
    <property type="match status" value="1"/>
</dbReference>
<evidence type="ECO:0000256" key="2">
    <source>
        <dbReference type="ARBA" id="ARBA00008891"/>
    </source>
</evidence>
<comment type="pathway">
    <text evidence="1">Glycan metabolism; pectin degradation; 2-dehydro-3-deoxy-D-gluconate from pectin: step 1/5.</text>
</comment>
<name>A0A6A3C0Q3_HIBSY</name>
<evidence type="ECO:0000256" key="3">
    <source>
        <dbReference type="ARBA" id="ARBA00013229"/>
    </source>
</evidence>
<evidence type="ECO:0000313" key="7">
    <source>
        <dbReference type="EMBL" id="KAE8721228.1"/>
    </source>
</evidence>
<accession>A0A6A3C0Q3</accession>
<comment type="caution">
    <text evidence="7">The sequence shown here is derived from an EMBL/GenBank/DDBJ whole genome shotgun (WGS) entry which is preliminary data.</text>
</comment>
<dbReference type="GO" id="GO:0030599">
    <property type="term" value="F:pectinesterase activity"/>
    <property type="evidence" value="ECO:0007669"/>
    <property type="project" value="UniProtKB-EC"/>
</dbReference>
<feature type="domain" description="Pectinesterase catalytic" evidence="6">
    <location>
        <begin position="7"/>
        <end position="146"/>
    </location>
</feature>
<reference evidence="7" key="1">
    <citation type="submission" date="2019-09" db="EMBL/GenBank/DDBJ databases">
        <title>Draft genome information of white flower Hibiscus syriacus.</title>
        <authorList>
            <person name="Kim Y.-M."/>
        </authorList>
    </citation>
    <scope>NUCLEOTIDE SEQUENCE [LARGE SCALE GENOMIC DNA]</scope>
    <source>
        <strain evidence="7">YM2019G1</strain>
    </source>
</reference>
<dbReference type="Gene3D" id="2.160.20.10">
    <property type="entry name" value="Single-stranded right-handed beta-helix, Pectin lyase-like"/>
    <property type="match status" value="2"/>
</dbReference>
<evidence type="ECO:0000256" key="4">
    <source>
        <dbReference type="ARBA" id="ARBA00022801"/>
    </source>
</evidence>
<dbReference type="InterPro" id="IPR018971">
    <property type="entry name" value="DUF1997"/>
</dbReference>
<dbReference type="Pfam" id="PF01095">
    <property type="entry name" value="Pectinesterase"/>
    <property type="match status" value="2"/>
</dbReference>